<evidence type="ECO:0000256" key="4">
    <source>
        <dbReference type="ARBA" id="ARBA00022771"/>
    </source>
</evidence>
<dbReference type="InterPro" id="IPR013083">
    <property type="entry name" value="Znf_RING/FYVE/PHD"/>
</dbReference>
<evidence type="ECO:0000256" key="2">
    <source>
        <dbReference type="ARBA" id="ARBA00022692"/>
    </source>
</evidence>
<dbReference type="PANTHER" id="PTHR47168:SF1">
    <property type="entry name" value="OS02G0798600 PROTEIN"/>
    <property type="match status" value="1"/>
</dbReference>
<dbReference type="RefSeq" id="XP_004508616.1">
    <property type="nucleotide sequence ID" value="XM_004508559.3"/>
</dbReference>
<gene>
    <name evidence="12" type="primary">LOC101493889</name>
</gene>
<evidence type="ECO:0000259" key="10">
    <source>
        <dbReference type="PROSITE" id="PS50089"/>
    </source>
</evidence>
<dbReference type="SMART" id="SM00184">
    <property type="entry name" value="RING"/>
    <property type="match status" value="1"/>
</dbReference>
<evidence type="ECO:0000256" key="7">
    <source>
        <dbReference type="ARBA" id="ARBA00023136"/>
    </source>
</evidence>
<dbReference type="GO" id="GO:0016020">
    <property type="term" value="C:membrane"/>
    <property type="evidence" value="ECO:0007669"/>
    <property type="project" value="UniProtKB-SubCell"/>
</dbReference>
<feature type="region of interest" description="Disordered" evidence="9">
    <location>
        <begin position="164"/>
        <end position="245"/>
    </location>
</feature>
<dbReference type="Gene3D" id="3.30.40.10">
    <property type="entry name" value="Zinc/RING finger domain, C3HC4 (zinc finger)"/>
    <property type="match status" value="1"/>
</dbReference>
<feature type="compositionally biased region" description="Polar residues" evidence="9">
    <location>
        <begin position="176"/>
        <end position="196"/>
    </location>
</feature>
<dbReference type="Proteomes" id="UP000087171">
    <property type="component" value="Chromosome Ca7"/>
</dbReference>
<organism evidence="11 12">
    <name type="scientific">Cicer arietinum</name>
    <name type="common">Chickpea</name>
    <name type="synonym">Garbanzo</name>
    <dbReference type="NCBI Taxonomy" id="3827"/>
    <lineage>
        <taxon>Eukaryota</taxon>
        <taxon>Viridiplantae</taxon>
        <taxon>Streptophyta</taxon>
        <taxon>Embryophyta</taxon>
        <taxon>Tracheophyta</taxon>
        <taxon>Spermatophyta</taxon>
        <taxon>Magnoliopsida</taxon>
        <taxon>eudicotyledons</taxon>
        <taxon>Gunneridae</taxon>
        <taxon>Pentapetalae</taxon>
        <taxon>rosids</taxon>
        <taxon>fabids</taxon>
        <taxon>Fabales</taxon>
        <taxon>Fabaceae</taxon>
        <taxon>Papilionoideae</taxon>
        <taxon>50 kb inversion clade</taxon>
        <taxon>NPAAA clade</taxon>
        <taxon>Hologalegina</taxon>
        <taxon>IRL clade</taxon>
        <taxon>Cicereae</taxon>
        <taxon>Cicer</taxon>
    </lineage>
</organism>
<keyword evidence="11" id="KW-1185">Reference proteome</keyword>
<dbReference type="OrthoDB" id="8062037at2759"/>
<feature type="domain" description="RING-type" evidence="10">
    <location>
        <begin position="454"/>
        <end position="496"/>
    </location>
</feature>
<evidence type="ECO:0000256" key="3">
    <source>
        <dbReference type="ARBA" id="ARBA00022723"/>
    </source>
</evidence>
<reference evidence="11" key="1">
    <citation type="journal article" date="2013" name="Nat. Biotechnol.">
        <title>Draft genome sequence of chickpea (Cicer arietinum) provides a resource for trait improvement.</title>
        <authorList>
            <person name="Varshney R.K."/>
            <person name="Song C."/>
            <person name="Saxena R.K."/>
            <person name="Azam S."/>
            <person name="Yu S."/>
            <person name="Sharpe A.G."/>
            <person name="Cannon S."/>
            <person name="Baek J."/>
            <person name="Rosen B.D."/>
            <person name="Tar'an B."/>
            <person name="Millan T."/>
            <person name="Zhang X."/>
            <person name="Ramsay L.D."/>
            <person name="Iwata A."/>
            <person name="Wang Y."/>
            <person name="Nelson W."/>
            <person name="Farmer A.D."/>
            <person name="Gaur P.M."/>
            <person name="Soderlund C."/>
            <person name="Penmetsa R.V."/>
            <person name="Xu C."/>
            <person name="Bharti A.K."/>
            <person name="He W."/>
            <person name="Winter P."/>
            <person name="Zhao S."/>
            <person name="Hane J.K."/>
            <person name="Carrasquilla-Garcia N."/>
            <person name="Condie J.A."/>
            <person name="Upadhyaya H.D."/>
            <person name="Luo M.C."/>
            <person name="Thudi M."/>
            <person name="Gowda C.L."/>
            <person name="Singh N.P."/>
            <person name="Lichtenzveig J."/>
            <person name="Gali K.K."/>
            <person name="Rubio J."/>
            <person name="Nadarajan N."/>
            <person name="Dolezel J."/>
            <person name="Bansal K.C."/>
            <person name="Xu X."/>
            <person name="Edwards D."/>
            <person name="Zhang G."/>
            <person name="Kahl G."/>
            <person name="Gil J."/>
            <person name="Singh K.B."/>
            <person name="Datta S.K."/>
            <person name="Jackson S.A."/>
            <person name="Wang J."/>
            <person name="Cook D.R."/>
        </authorList>
    </citation>
    <scope>NUCLEOTIDE SEQUENCE [LARGE SCALE GENOMIC DNA]</scope>
    <source>
        <strain evidence="11">cv. CDC Frontier</strain>
    </source>
</reference>
<keyword evidence="3" id="KW-0479">Metal-binding</keyword>
<dbReference type="STRING" id="3827.A0A1S2YR64"/>
<dbReference type="FunFam" id="3.30.40.10:FF:000388">
    <property type="entry name" value="Putative RING zinc finger domain superfamily protein"/>
    <property type="match status" value="1"/>
</dbReference>
<dbReference type="InterPro" id="IPR001841">
    <property type="entry name" value="Znf_RING"/>
</dbReference>
<dbReference type="GO" id="GO:0008270">
    <property type="term" value="F:zinc ion binding"/>
    <property type="evidence" value="ECO:0007669"/>
    <property type="project" value="UniProtKB-KW"/>
</dbReference>
<dbReference type="KEGG" id="cam:101493889"/>
<name>A0A1S2YR64_CICAR</name>
<evidence type="ECO:0000256" key="9">
    <source>
        <dbReference type="SAM" id="MobiDB-lite"/>
    </source>
</evidence>
<feature type="region of interest" description="Disordered" evidence="9">
    <location>
        <begin position="79"/>
        <end position="114"/>
    </location>
</feature>
<keyword evidence="2" id="KW-0812">Transmembrane</keyword>
<proteinExistence type="predicted"/>
<accession>A0A1S2YR64</accession>
<keyword evidence="7" id="KW-0472">Membrane</keyword>
<feature type="region of interest" description="Disordered" evidence="9">
    <location>
        <begin position="126"/>
        <end position="145"/>
    </location>
</feature>
<dbReference type="PANTHER" id="PTHR47168">
    <property type="entry name" value="RING ZINC FINGER DOMAIN SUPERFAMILY PROTEIN-RELATED"/>
    <property type="match status" value="1"/>
</dbReference>
<dbReference type="AlphaFoldDB" id="A0A1S2YR64"/>
<reference evidence="12" key="2">
    <citation type="submission" date="2025-08" db="UniProtKB">
        <authorList>
            <consortium name="RefSeq"/>
        </authorList>
    </citation>
    <scope>IDENTIFICATION</scope>
    <source>
        <tissue evidence="12">Etiolated seedlings</tissue>
    </source>
</reference>
<evidence type="ECO:0000256" key="5">
    <source>
        <dbReference type="ARBA" id="ARBA00022833"/>
    </source>
</evidence>
<keyword evidence="4 8" id="KW-0863">Zinc-finger</keyword>
<comment type="subcellular location">
    <subcellularLocation>
        <location evidence="1">Membrane</location>
        <topology evidence="1">Single-pass membrane protein</topology>
    </subcellularLocation>
</comment>
<evidence type="ECO:0000313" key="11">
    <source>
        <dbReference type="Proteomes" id="UP000087171"/>
    </source>
</evidence>
<evidence type="ECO:0000256" key="1">
    <source>
        <dbReference type="ARBA" id="ARBA00004167"/>
    </source>
</evidence>
<dbReference type="eggNOG" id="KOG0800">
    <property type="taxonomic scope" value="Eukaryota"/>
</dbReference>
<keyword evidence="6" id="KW-1133">Transmembrane helix</keyword>
<dbReference type="InterPro" id="IPR051653">
    <property type="entry name" value="E3_ligase_sorting_rcpt"/>
</dbReference>
<dbReference type="GeneID" id="101493889"/>
<feature type="compositionally biased region" description="Polar residues" evidence="9">
    <location>
        <begin position="135"/>
        <end position="145"/>
    </location>
</feature>
<dbReference type="PaxDb" id="3827-XP_004508616.1"/>
<feature type="compositionally biased region" description="Low complexity" evidence="9">
    <location>
        <begin position="214"/>
        <end position="234"/>
    </location>
</feature>
<dbReference type="PROSITE" id="PS50089">
    <property type="entry name" value="ZF_RING_2"/>
    <property type="match status" value="1"/>
</dbReference>
<keyword evidence="5" id="KW-0862">Zinc</keyword>
<evidence type="ECO:0000256" key="6">
    <source>
        <dbReference type="ARBA" id="ARBA00022989"/>
    </source>
</evidence>
<evidence type="ECO:0000256" key="8">
    <source>
        <dbReference type="PROSITE-ProRule" id="PRU00175"/>
    </source>
</evidence>
<dbReference type="SUPFAM" id="SSF57850">
    <property type="entry name" value="RING/U-box"/>
    <property type="match status" value="1"/>
</dbReference>
<feature type="compositionally biased region" description="Polar residues" evidence="9">
    <location>
        <begin position="99"/>
        <end position="114"/>
    </location>
</feature>
<dbReference type="Pfam" id="PF13639">
    <property type="entry name" value="zf-RING_2"/>
    <property type="match status" value="1"/>
</dbReference>
<protein>
    <submittedName>
        <fullName evidence="12">Uncharacterized protein LOC101493889</fullName>
    </submittedName>
</protein>
<evidence type="ECO:0000313" key="12">
    <source>
        <dbReference type="RefSeq" id="XP_004508616.1"/>
    </source>
</evidence>
<sequence length="515" mass="56125">MGSSSSRLGSRSSTPPRLNNRFRLSSFLCGTSTSRTISQMEDQQYEHQVNSARNFDDEIQKVTDESSLLCTEGRISRCPHAETSTSTDTRTELRDNATVEGSSRNVGTSSQRNCLSEHKELVPPYQVSAGHSHPESLSDSNNTASTSYVEQQYSVSVNVSANKDRINNVDDPAVSGVSQISHETARPSGSISQENGNPGYGEISVENDTDAETSVRSSSVPVSQVSDTTPTSQVSEDEPRHETIPSGLGILVSNRERGHGNDGLLQVDVVAISSNILSRNNTDADDRNASRGGRRRLFRDVISRSSYRSLGDSPTILFSTGGADDSGSQDRWLVDFGEDLSNDGVGTPSGYRGSRIHRLNERMRHSRSEIWERLRGGLDEIGRLNTSCPLGLHADGMCSCESFPMAEESSARASISRIVMLAEALFEVLDEIHRQPVSLSLVDAADGGNDAEQCYICLAEYEDGDQIRVLPCRHEYHMSCVDKWLKEIHGVCPLCRGNVCGGLTESSAHSEVQSQ</sequence>